<dbReference type="EMBL" id="CP073100">
    <property type="protein sequence ID" value="QUE51014.1"/>
    <property type="molecule type" value="Genomic_DNA"/>
</dbReference>
<keyword evidence="2" id="KW-0732">Signal</keyword>
<evidence type="ECO:0000259" key="5">
    <source>
        <dbReference type="Pfam" id="PF12972"/>
    </source>
</evidence>
<dbReference type="Pfam" id="PF12972">
    <property type="entry name" value="NAGLU_C"/>
    <property type="match status" value="1"/>
</dbReference>
<dbReference type="Gene3D" id="1.20.120.670">
    <property type="entry name" value="N-acetyl-b-d-glucoasminidase"/>
    <property type="match status" value="1"/>
</dbReference>
<dbReference type="InterPro" id="IPR007781">
    <property type="entry name" value="NAGLU"/>
</dbReference>
<dbReference type="Gene3D" id="3.20.20.80">
    <property type="entry name" value="Glycosidases"/>
    <property type="match status" value="1"/>
</dbReference>
<dbReference type="InterPro" id="IPR017853">
    <property type="entry name" value="GH"/>
</dbReference>
<name>A0A975IZB5_9BACT</name>
<dbReference type="SUPFAM" id="SSF51445">
    <property type="entry name" value="(Trans)glycosidases"/>
    <property type="match status" value="1"/>
</dbReference>
<organism evidence="6 7">
    <name type="scientific">Luteolibacter ambystomatis</name>
    <dbReference type="NCBI Taxonomy" id="2824561"/>
    <lineage>
        <taxon>Bacteria</taxon>
        <taxon>Pseudomonadati</taxon>
        <taxon>Verrucomicrobiota</taxon>
        <taxon>Verrucomicrobiia</taxon>
        <taxon>Verrucomicrobiales</taxon>
        <taxon>Verrucomicrobiaceae</taxon>
        <taxon>Luteolibacter</taxon>
    </lineage>
</organism>
<dbReference type="InterPro" id="IPR024240">
    <property type="entry name" value="NAGLU_N"/>
</dbReference>
<sequence length="842" mass="93813">MSLRPLLCFLALSLPTFAEAESAVRGLIHRYAPSQAAKIQVETIPATEGRDTYEIESKDGAIVLRGNTGVAQSSAFYHYLKEYCHAHVSWNGDNLTLPAALPAVPEKIRVVSPVIHRMAYNYCTHGYTMPFWDEAQWDRELDWLALHGINLILVTEGQEAVWQNTFEKFGYTREEVRQWLCSPVHQPWQFMQNMEGVLPPPQTIIDARTRLGQHIVTRCKELGIQPILQGYYGMLPSGFTKKHAEARVLPQGGWAGDNRRPDMLDPGDPLYAKIARTFMEEQRKIYGDVSFLAADPFHEGGSSKGMDRGTVYRQVQDAMLAFDPKITLVKQCWQTSNKEMFDAGRKDQSLALDLNCDYRPFWKHANGYDGTPWTWCFLFNFGGNLALEGNPAKLAADFGGTLADPARKNLTGTALVPEGSHTNPMMYELMTEMSWRGAPTDATAWVNNYLHARYGTRSTSAEEAWKGILATAYATKPSESPINSILTARPRLDANLKGRTWSPGSRVSYDNRDLAKAWNILLKAAPQLGNKDTYRYDLADVSRQTLTNHSRAIYDRLLAAAEAKDLPAFKQNKDILLGLITDLDELTGTRADWLMGAWVSDARKWGNASAESAYMDRIARMLLTTWVENPQTDLADYANREWNGLLGEYYLPRWKMFLDATETALAAGRQLDMADYNKRRGAFEVSWINSGKTTMATHPKGDTVEISRKLLQKYGAAILAIDPLPRVELSAPAWNKSTFRGGTHARLSVPVPPGAAKDGDLKVTFAYKSGQNALQISGVSLEADGKIIAGDDHEGWTGLENRANRFTVAIPNSARSARKLVLVARVEAMGGTDSAGDIVWED</sequence>
<gene>
    <name evidence="6" type="ORF">KBB96_19430</name>
</gene>
<dbReference type="KEGG" id="lamb:KBB96_19430"/>
<feature type="signal peptide" evidence="2">
    <location>
        <begin position="1"/>
        <end position="20"/>
    </location>
</feature>
<dbReference type="Gene3D" id="3.30.379.10">
    <property type="entry name" value="Chitobiase/beta-hexosaminidase domain 2-like"/>
    <property type="match status" value="1"/>
</dbReference>
<accession>A0A975IZB5</accession>
<keyword evidence="7" id="KW-1185">Reference proteome</keyword>
<feature type="domain" description="Alpha-N-acetylglucosaminidase C-terminal" evidence="5">
    <location>
        <begin position="445"/>
        <end position="713"/>
    </location>
</feature>
<dbReference type="Proteomes" id="UP000676169">
    <property type="component" value="Chromosome"/>
</dbReference>
<feature type="domain" description="Alpha-N-acetylglucosaminidase N-terminal" evidence="4">
    <location>
        <begin position="23"/>
        <end position="103"/>
    </location>
</feature>
<dbReference type="AlphaFoldDB" id="A0A975IZB5"/>
<dbReference type="GO" id="GO:0005975">
    <property type="term" value="P:carbohydrate metabolic process"/>
    <property type="evidence" value="ECO:0007669"/>
    <property type="project" value="UniProtKB-ARBA"/>
</dbReference>
<dbReference type="PANTHER" id="PTHR12872">
    <property type="entry name" value="ALPHA-N-ACETYLGLUCOSAMINIDASE"/>
    <property type="match status" value="1"/>
</dbReference>
<evidence type="ECO:0000256" key="1">
    <source>
        <dbReference type="ARBA" id="ARBA00022801"/>
    </source>
</evidence>
<dbReference type="InterPro" id="IPR029018">
    <property type="entry name" value="Hex-like_dom2"/>
</dbReference>
<feature type="chain" id="PRO_5038000945" evidence="2">
    <location>
        <begin position="21"/>
        <end position="842"/>
    </location>
</feature>
<dbReference type="PANTHER" id="PTHR12872:SF1">
    <property type="entry name" value="ALPHA-N-ACETYLGLUCOSAMINIDASE"/>
    <property type="match status" value="1"/>
</dbReference>
<evidence type="ECO:0000256" key="2">
    <source>
        <dbReference type="SAM" id="SignalP"/>
    </source>
</evidence>
<dbReference type="InterPro" id="IPR024733">
    <property type="entry name" value="NAGLU_tim-barrel"/>
</dbReference>
<reference evidence="6" key="1">
    <citation type="submission" date="2021-04" db="EMBL/GenBank/DDBJ databases">
        <title>Luteolibacter sp. 32A isolated from the skin of an Anderson's salamander (Ambystoma andersonii).</title>
        <authorList>
            <person name="Spergser J."/>
            <person name="Busse H.-J."/>
        </authorList>
    </citation>
    <scope>NUCLEOTIDE SEQUENCE</scope>
    <source>
        <strain evidence="6">32A</strain>
    </source>
</reference>
<feature type="domain" description="Alpha-N-acetylglucosaminidase tim-barrel" evidence="3">
    <location>
        <begin position="117"/>
        <end position="436"/>
    </location>
</feature>
<dbReference type="RefSeq" id="WP_211631153.1">
    <property type="nucleotide sequence ID" value="NZ_CP073100.1"/>
</dbReference>
<evidence type="ECO:0000259" key="4">
    <source>
        <dbReference type="Pfam" id="PF12971"/>
    </source>
</evidence>
<dbReference type="InterPro" id="IPR024732">
    <property type="entry name" value="NAGLU_C"/>
</dbReference>
<dbReference type="GO" id="GO:0016787">
    <property type="term" value="F:hydrolase activity"/>
    <property type="evidence" value="ECO:0007669"/>
    <property type="project" value="UniProtKB-KW"/>
</dbReference>
<evidence type="ECO:0000313" key="7">
    <source>
        <dbReference type="Proteomes" id="UP000676169"/>
    </source>
</evidence>
<dbReference type="Pfam" id="PF12971">
    <property type="entry name" value="NAGLU_N"/>
    <property type="match status" value="1"/>
</dbReference>
<dbReference type="Pfam" id="PF05089">
    <property type="entry name" value="NAGLU"/>
    <property type="match status" value="1"/>
</dbReference>
<proteinExistence type="predicted"/>
<keyword evidence="1" id="KW-0378">Hydrolase</keyword>
<evidence type="ECO:0000259" key="3">
    <source>
        <dbReference type="Pfam" id="PF05089"/>
    </source>
</evidence>
<evidence type="ECO:0000313" key="6">
    <source>
        <dbReference type="EMBL" id="QUE51014.1"/>
    </source>
</evidence>
<protein>
    <submittedName>
        <fullName evidence="6">Alpha-N-acetylglucosaminidase</fullName>
    </submittedName>
</protein>